<dbReference type="InterPro" id="IPR015947">
    <property type="entry name" value="PUA-like_sf"/>
</dbReference>
<dbReference type="InterPro" id="IPR052934">
    <property type="entry name" value="Methyl-DNA_Rec/Restrict_Enz"/>
</dbReference>
<accession>A0ABU7R8A7</accession>
<gene>
    <name evidence="2" type="ORF">VXJ25_01925</name>
</gene>
<keyword evidence="3" id="KW-1185">Reference proteome</keyword>
<dbReference type="Gene3D" id="3.40.50.300">
    <property type="entry name" value="P-loop containing nucleotide triphosphate hydrolases"/>
    <property type="match status" value="1"/>
</dbReference>
<dbReference type="Pfam" id="PF07728">
    <property type="entry name" value="AAA_5"/>
    <property type="match status" value="1"/>
</dbReference>
<dbReference type="PANTHER" id="PTHR37291:SF1">
    <property type="entry name" value="TYPE IV METHYL-DIRECTED RESTRICTION ENZYME ECOKMCRB SUBUNIT"/>
    <property type="match status" value="1"/>
</dbReference>
<proteinExistence type="predicted"/>
<dbReference type="EMBL" id="JAZGJQ010000001">
    <property type="protein sequence ID" value="MEE6146758.1"/>
    <property type="molecule type" value="Genomic_DNA"/>
</dbReference>
<sequence>MRTLRELGNSMFDHARLSEILVDYKQAFERSQWPEERYKWEAVRHFQDVWDAGADDFGDMLEQSLSKCGNLLVSSGNFPARMIVELARERPEEVRSMFVDLFDETRDYYERIATFKGRATDVLRAVRGQDTTLHHYQDENTVTTYLWLRFPDRYYVYKYSEVKAVAKELGSGYEIKKGRYASNLRNHLALYDEIREALKQDAELVSLLRSNLTSECYPDPELRTLTADVCFYISRHANECPEQPETDAPNVTAPCVTPSAEDADDATAHGFWWLNANPRIWSFSNISVGEVQPYTLLNESGGKRRIYQNFLDARTGDMVIGYESYPVKQVVAIGRIAAEQDGQSLDFEKLETLATPIDYRTLHDCPELANMQYFTNPRGTLFKLTPDEYDFIVDLIREENPVSREGQHDPYDKGDFLDDVYMDEARYERLRAVLLRKKNVILQGAPGVGKTFCARRLAWSIMGERDDDRIEFVQFHQSYSYEDFVGGWRPEEEGFAWRPGVFYRFCKRAENQPDKPFFFIIDEINRGNLSRIFGELLMLVEADYRDVAKVTLPYGDAPFSVPGNVYIIGMMNTADRSLAMIDYALRRRFSFFDMAPAFDTEGFTRYRESLASDTVDELVAKVEELNAEIARDGSLGKGFRIGHSYFCGHDASEDADEWCLEVVDFEILPMLSEYWFDDDSKVARWDNVLHAVFQG</sequence>
<reference evidence="2 3" key="1">
    <citation type="submission" date="2024-01" db="EMBL/GenBank/DDBJ databases">
        <title>Description of Olsenella sp. nov., isolated from pig feces.</title>
        <authorList>
            <person name="Chang Y.-H."/>
        </authorList>
    </citation>
    <scope>NUCLEOTIDE SEQUENCE [LARGE SCALE GENOMIC DNA]</scope>
    <source>
        <strain evidence="2 3">YH-ols2223</strain>
    </source>
</reference>
<dbReference type="SUPFAM" id="SSF52540">
    <property type="entry name" value="P-loop containing nucleoside triphosphate hydrolases"/>
    <property type="match status" value="1"/>
</dbReference>
<dbReference type="RefSeq" id="WP_330957520.1">
    <property type="nucleotide sequence ID" value="NZ_JAZGJQ010000001.1"/>
</dbReference>
<dbReference type="SUPFAM" id="SSF88697">
    <property type="entry name" value="PUA domain-like"/>
    <property type="match status" value="1"/>
</dbReference>
<feature type="domain" description="AAA+ ATPase" evidence="1">
    <location>
        <begin position="436"/>
        <end position="595"/>
    </location>
</feature>
<dbReference type="InterPro" id="IPR011704">
    <property type="entry name" value="ATPase_dyneun-rel_AAA"/>
</dbReference>
<organism evidence="2 3">
    <name type="scientific">Olsenella absiana</name>
    <dbReference type="NCBI Taxonomy" id="3115222"/>
    <lineage>
        <taxon>Bacteria</taxon>
        <taxon>Bacillati</taxon>
        <taxon>Actinomycetota</taxon>
        <taxon>Coriobacteriia</taxon>
        <taxon>Coriobacteriales</taxon>
        <taxon>Atopobiaceae</taxon>
        <taxon>Olsenella</taxon>
    </lineage>
</organism>
<dbReference type="InterPro" id="IPR027417">
    <property type="entry name" value="P-loop_NTPase"/>
</dbReference>
<protein>
    <submittedName>
        <fullName evidence="2">AAA family ATPase</fullName>
    </submittedName>
</protein>
<evidence type="ECO:0000313" key="2">
    <source>
        <dbReference type="EMBL" id="MEE6146758.1"/>
    </source>
</evidence>
<evidence type="ECO:0000259" key="1">
    <source>
        <dbReference type="SMART" id="SM00382"/>
    </source>
</evidence>
<dbReference type="Proteomes" id="UP001332931">
    <property type="component" value="Unassembled WGS sequence"/>
</dbReference>
<dbReference type="CDD" id="cd00009">
    <property type="entry name" value="AAA"/>
    <property type="match status" value="1"/>
</dbReference>
<dbReference type="Gene3D" id="3.10.590.10">
    <property type="entry name" value="ph1033 like domains"/>
    <property type="match status" value="1"/>
</dbReference>
<dbReference type="InterPro" id="IPR003593">
    <property type="entry name" value="AAA+_ATPase"/>
</dbReference>
<dbReference type="PANTHER" id="PTHR37291">
    <property type="entry name" value="5-METHYLCYTOSINE-SPECIFIC RESTRICTION ENZYME B"/>
    <property type="match status" value="1"/>
</dbReference>
<evidence type="ECO:0000313" key="3">
    <source>
        <dbReference type="Proteomes" id="UP001332931"/>
    </source>
</evidence>
<name>A0ABU7R8A7_9ACTN</name>
<comment type="caution">
    <text evidence="2">The sequence shown here is derived from an EMBL/GenBank/DDBJ whole genome shotgun (WGS) entry which is preliminary data.</text>
</comment>
<dbReference type="SMART" id="SM00382">
    <property type="entry name" value="AAA"/>
    <property type="match status" value="1"/>
</dbReference>